<evidence type="ECO:0000313" key="2">
    <source>
        <dbReference type="EMBL" id="ELU15799.1"/>
    </source>
</evidence>
<sequence>MAQATMNLRHLTQSTKRPHFDDDLCSSGKRHRVQFEKHRDEGKRLPYAKLLSVPAAEKRITKVDDSPPLPSKKTSSFRLPSAPPAPPAHVASKGSACLQPGVSAPRRPGACSLLKRKPHRITIRPAPFMKEIYPPHKRQPEQ</sequence>
<evidence type="ECO:0000313" key="3">
    <source>
        <dbReference type="EnsemblMetazoa" id="CapteP215743"/>
    </source>
</evidence>
<dbReference type="EMBL" id="AMQN01004456">
    <property type="status" value="NOT_ANNOTATED_CDS"/>
    <property type="molecule type" value="Genomic_DNA"/>
</dbReference>
<evidence type="ECO:0000256" key="1">
    <source>
        <dbReference type="SAM" id="MobiDB-lite"/>
    </source>
</evidence>
<organism evidence="2">
    <name type="scientific">Capitella teleta</name>
    <name type="common">Polychaete worm</name>
    <dbReference type="NCBI Taxonomy" id="283909"/>
    <lineage>
        <taxon>Eukaryota</taxon>
        <taxon>Metazoa</taxon>
        <taxon>Spiralia</taxon>
        <taxon>Lophotrochozoa</taxon>
        <taxon>Annelida</taxon>
        <taxon>Polychaeta</taxon>
        <taxon>Sedentaria</taxon>
        <taxon>Scolecida</taxon>
        <taxon>Capitellidae</taxon>
        <taxon>Capitella</taxon>
    </lineage>
</organism>
<dbReference type="Proteomes" id="UP000014760">
    <property type="component" value="Unassembled WGS sequence"/>
</dbReference>
<protein>
    <submittedName>
        <fullName evidence="2 3">Uncharacterized protein</fullName>
    </submittedName>
</protein>
<proteinExistence type="predicted"/>
<gene>
    <name evidence="2" type="ORF">CAPTEDRAFT_215743</name>
</gene>
<feature type="compositionally biased region" description="Polar residues" evidence="1">
    <location>
        <begin position="1"/>
        <end position="15"/>
    </location>
</feature>
<feature type="region of interest" description="Disordered" evidence="1">
    <location>
        <begin position="1"/>
        <end position="26"/>
    </location>
</feature>
<dbReference type="EMBL" id="KB293569">
    <property type="protein sequence ID" value="ELU15799.1"/>
    <property type="molecule type" value="Genomic_DNA"/>
</dbReference>
<keyword evidence="4" id="KW-1185">Reference proteome</keyword>
<dbReference type="HOGENOM" id="CLU_1817588_0_0_1"/>
<evidence type="ECO:0000313" key="4">
    <source>
        <dbReference type="Proteomes" id="UP000014760"/>
    </source>
</evidence>
<name>R7VB12_CAPTE</name>
<dbReference type="AlphaFoldDB" id="R7VB12"/>
<dbReference type="EnsemblMetazoa" id="CapteT215743">
    <property type="protein sequence ID" value="CapteP215743"/>
    <property type="gene ID" value="CapteG215743"/>
</dbReference>
<reference evidence="3" key="3">
    <citation type="submission" date="2015-06" db="UniProtKB">
        <authorList>
            <consortium name="EnsemblMetazoa"/>
        </authorList>
    </citation>
    <scope>IDENTIFICATION</scope>
</reference>
<accession>R7VB12</accession>
<reference evidence="2 4" key="2">
    <citation type="journal article" date="2013" name="Nature">
        <title>Insights into bilaterian evolution from three spiralian genomes.</title>
        <authorList>
            <person name="Simakov O."/>
            <person name="Marletaz F."/>
            <person name="Cho S.J."/>
            <person name="Edsinger-Gonzales E."/>
            <person name="Havlak P."/>
            <person name="Hellsten U."/>
            <person name="Kuo D.H."/>
            <person name="Larsson T."/>
            <person name="Lv J."/>
            <person name="Arendt D."/>
            <person name="Savage R."/>
            <person name="Osoegawa K."/>
            <person name="de Jong P."/>
            <person name="Grimwood J."/>
            <person name="Chapman J.A."/>
            <person name="Shapiro H."/>
            <person name="Aerts A."/>
            <person name="Otillar R.P."/>
            <person name="Terry A.Y."/>
            <person name="Boore J.L."/>
            <person name="Grigoriev I.V."/>
            <person name="Lindberg D.R."/>
            <person name="Seaver E.C."/>
            <person name="Weisblat D.A."/>
            <person name="Putnam N.H."/>
            <person name="Rokhsar D.S."/>
        </authorList>
    </citation>
    <scope>NUCLEOTIDE SEQUENCE</scope>
    <source>
        <strain evidence="2 4">I ESC-2004</strain>
    </source>
</reference>
<reference evidence="4" key="1">
    <citation type="submission" date="2012-12" db="EMBL/GenBank/DDBJ databases">
        <authorList>
            <person name="Hellsten U."/>
            <person name="Grimwood J."/>
            <person name="Chapman J.A."/>
            <person name="Shapiro H."/>
            <person name="Aerts A."/>
            <person name="Otillar R.P."/>
            <person name="Terry A.Y."/>
            <person name="Boore J.L."/>
            <person name="Simakov O."/>
            <person name="Marletaz F."/>
            <person name="Cho S.-J."/>
            <person name="Edsinger-Gonzales E."/>
            <person name="Havlak P."/>
            <person name="Kuo D.-H."/>
            <person name="Larsson T."/>
            <person name="Lv J."/>
            <person name="Arendt D."/>
            <person name="Savage R."/>
            <person name="Osoegawa K."/>
            <person name="de Jong P."/>
            <person name="Lindberg D.R."/>
            <person name="Seaver E.C."/>
            <person name="Weisblat D.A."/>
            <person name="Putnam N.H."/>
            <person name="Grigoriev I.V."/>
            <person name="Rokhsar D.S."/>
        </authorList>
    </citation>
    <scope>NUCLEOTIDE SEQUENCE</scope>
    <source>
        <strain evidence="4">I ESC-2004</strain>
    </source>
</reference>
<feature type="region of interest" description="Disordered" evidence="1">
    <location>
        <begin position="57"/>
        <end position="110"/>
    </location>
</feature>